<dbReference type="PANTHER" id="PTHR43312">
    <property type="entry name" value="D-THREO-ALDOSE 1-DEHYDROGENASE"/>
    <property type="match status" value="1"/>
</dbReference>
<dbReference type="EMBL" id="JAOVQM010000001">
    <property type="protein sequence ID" value="MCV2231279.1"/>
    <property type="molecule type" value="Genomic_DNA"/>
</dbReference>
<dbReference type="CDD" id="cd19086">
    <property type="entry name" value="AKR_AKR11C1"/>
    <property type="match status" value="1"/>
</dbReference>
<protein>
    <submittedName>
        <fullName evidence="2">Aldo/keto reductase</fullName>
    </submittedName>
</protein>
<evidence type="ECO:0000259" key="1">
    <source>
        <dbReference type="Pfam" id="PF00248"/>
    </source>
</evidence>
<organism evidence="2 3">
    <name type="scientific">Paracholeplasma manati</name>
    <dbReference type="NCBI Taxonomy" id="591373"/>
    <lineage>
        <taxon>Bacteria</taxon>
        <taxon>Bacillati</taxon>
        <taxon>Mycoplasmatota</taxon>
        <taxon>Mollicutes</taxon>
        <taxon>Acholeplasmatales</taxon>
        <taxon>Acholeplasmataceae</taxon>
        <taxon>Paracholeplasma</taxon>
    </lineage>
</organism>
<dbReference type="InterPro" id="IPR036812">
    <property type="entry name" value="NAD(P)_OxRdtase_dom_sf"/>
</dbReference>
<keyword evidence="3" id="KW-1185">Reference proteome</keyword>
<dbReference type="Proteomes" id="UP001177160">
    <property type="component" value="Unassembled WGS sequence"/>
</dbReference>
<evidence type="ECO:0000313" key="2">
    <source>
        <dbReference type="EMBL" id="MCV2231279.1"/>
    </source>
</evidence>
<gene>
    <name evidence="2" type="ORF">N7548_00365</name>
</gene>
<dbReference type="InterPro" id="IPR023210">
    <property type="entry name" value="NADP_OxRdtase_dom"/>
</dbReference>
<sequence length="327" mass="36767">MKQRMLGKTGVMVSEIALGCWQLGAVWGEPFNPEIALNTLKTATSQGINCLDTADVYMGGESERAIGRYLQTLDEKPFVITKMGRFQSPHIAAGYHEDNLRRFVKQSLKNLQVDALDMVLLHCPPSEVYDTPEVFESLDIIKADGLIKHYGVSVETVEEGLNAIQYPGVEAIEIIFNMFRLKPAEHFFLEAKKQNVGIIVRVPLASGLLTGKFKKDTQFNPNDHRTYNRQGEKFDMGETFSGVNYNTGLEAVEELKKVFPNESLPLIALRWILMFDAVSTVIPGASRPEQILENATASLLPPLTEAQMKQVEAIYNQYIRPLVHHKW</sequence>
<proteinExistence type="predicted"/>
<dbReference type="SUPFAM" id="SSF51430">
    <property type="entry name" value="NAD(P)-linked oxidoreductase"/>
    <property type="match status" value="1"/>
</dbReference>
<name>A0ABT2Y3G4_9MOLU</name>
<reference evidence="2" key="1">
    <citation type="submission" date="2022-09" db="EMBL/GenBank/DDBJ databases">
        <title>Novel Mycoplasma species identified in domestic and wild animals.</title>
        <authorList>
            <person name="Volokhov D.V."/>
            <person name="Furtak V.A."/>
            <person name="Zagorodnyaya T.A."/>
        </authorList>
    </citation>
    <scope>NUCLEOTIDE SEQUENCE</scope>
    <source>
        <strain evidence="2">Oakley</strain>
    </source>
</reference>
<dbReference type="Pfam" id="PF00248">
    <property type="entry name" value="Aldo_ket_red"/>
    <property type="match status" value="1"/>
</dbReference>
<comment type="caution">
    <text evidence="2">The sequence shown here is derived from an EMBL/GenBank/DDBJ whole genome shotgun (WGS) entry which is preliminary data.</text>
</comment>
<accession>A0ABT2Y3G4</accession>
<dbReference type="RefSeq" id="WP_263607392.1">
    <property type="nucleotide sequence ID" value="NZ_JAOVQM010000001.1"/>
</dbReference>
<dbReference type="InterPro" id="IPR053135">
    <property type="entry name" value="AKR2_Oxidoreductase"/>
</dbReference>
<evidence type="ECO:0000313" key="3">
    <source>
        <dbReference type="Proteomes" id="UP001177160"/>
    </source>
</evidence>
<dbReference type="Gene3D" id="3.20.20.100">
    <property type="entry name" value="NADP-dependent oxidoreductase domain"/>
    <property type="match status" value="1"/>
</dbReference>
<dbReference type="PANTHER" id="PTHR43312:SF1">
    <property type="entry name" value="NADP-DEPENDENT OXIDOREDUCTASE DOMAIN-CONTAINING PROTEIN"/>
    <property type="match status" value="1"/>
</dbReference>
<feature type="domain" description="NADP-dependent oxidoreductase" evidence="1">
    <location>
        <begin position="15"/>
        <end position="315"/>
    </location>
</feature>